<evidence type="ECO:0000313" key="3">
    <source>
        <dbReference type="RefSeq" id="XP_019052048.1"/>
    </source>
</evidence>
<dbReference type="Proteomes" id="UP000189703">
    <property type="component" value="Unplaced"/>
</dbReference>
<dbReference type="KEGG" id="nnu:109114200"/>
<accession>A0A1U8PZS6</accession>
<dbReference type="PANTHER" id="PTHR11439">
    <property type="entry name" value="GAG-POL-RELATED RETROTRANSPOSON"/>
    <property type="match status" value="1"/>
</dbReference>
<gene>
    <name evidence="3" type="primary">LOC109114200</name>
</gene>
<dbReference type="GeneID" id="109114200"/>
<evidence type="ECO:0000256" key="1">
    <source>
        <dbReference type="SAM" id="MobiDB-lite"/>
    </source>
</evidence>
<feature type="region of interest" description="Disordered" evidence="1">
    <location>
        <begin position="183"/>
        <end position="206"/>
    </location>
</feature>
<reference evidence="3" key="1">
    <citation type="submission" date="2025-08" db="UniProtKB">
        <authorList>
            <consortium name="RefSeq"/>
        </authorList>
    </citation>
    <scope>IDENTIFICATION</scope>
</reference>
<dbReference type="CDD" id="cd09272">
    <property type="entry name" value="RNase_HI_RT_Ty1"/>
    <property type="match status" value="1"/>
</dbReference>
<sequence>MEGCKTVSTPLDNNKVFKKEGSPKADESQFRSLIGSLLYLKATRPDIMYAVNLLSRFMQSPSQVHYGTAKRVLRYLQGTKNYGIWYGITHDSKLIGYTDSDWAGLVDDMKSTSGYAFTIGSGIFSWASRKQATVAQSSAEAEYIAAAMTTSQAIWLKRIHEDMGESQVETTEIYCDSRSNYSNGKESRISQQNQAYRHQVSLHQRS</sequence>
<protein>
    <submittedName>
        <fullName evidence="3">Uncharacterized protein LOC109114200</fullName>
    </submittedName>
</protein>
<name>A0A1U8PZS6_NELNU</name>
<dbReference type="RefSeq" id="XP_019052048.1">
    <property type="nucleotide sequence ID" value="XM_019196503.1"/>
</dbReference>
<dbReference type="PANTHER" id="PTHR11439:SF483">
    <property type="entry name" value="PEPTIDE SYNTHASE GLIP-LIKE, PUTATIVE (AFU_ORTHOLOGUE AFUA_3G12920)-RELATED"/>
    <property type="match status" value="1"/>
</dbReference>
<dbReference type="OrthoDB" id="413760at2759"/>
<dbReference type="STRING" id="4432.A0A1U8PZS6"/>
<proteinExistence type="predicted"/>
<dbReference type="OMA" id="HTANDIS"/>
<organism evidence="2 3">
    <name type="scientific">Nelumbo nucifera</name>
    <name type="common">Sacred lotus</name>
    <dbReference type="NCBI Taxonomy" id="4432"/>
    <lineage>
        <taxon>Eukaryota</taxon>
        <taxon>Viridiplantae</taxon>
        <taxon>Streptophyta</taxon>
        <taxon>Embryophyta</taxon>
        <taxon>Tracheophyta</taxon>
        <taxon>Spermatophyta</taxon>
        <taxon>Magnoliopsida</taxon>
        <taxon>Proteales</taxon>
        <taxon>Nelumbonaceae</taxon>
        <taxon>Nelumbo</taxon>
    </lineage>
</organism>
<dbReference type="AlphaFoldDB" id="A0A1U8PZS6"/>
<evidence type="ECO:0000313" key="2">
    <source>
        <dbReference type="Proteomes" id="UP000189703"/>
    </source>
</evidence>
<keyword evidence="2" id="KW-1185">Reference proteome</keyword>
<dbReference type="InParanoid" id="A0A1U8PZS6"/>